<keyword evidence="2" id="KW-0479">Metal-binding</keyword>
<comment type="caution">
    <text evidence="7">The sequence shown here is derived from an EMBL/GenBank/DDBJ whole genome shotgun (WGS) entry which is preliminary data.</text>
</comment>
<sequence>MVSERRRAGVGKFLSYMKKTQLLGKGFLRAGLGAVGLVWALAGSAQAQEACLLQPLSWAQRLQEAPLVVEARVQAVRSQDTGLHILTFNELDVFKVFRGALPAGKLTLVTEGGTVGPRREEVSNAPALAAGEQAIFLLQPDPTQPGRYRLAAGPQGLIRLDLTTATAADPFRRYTSITEELYPTLQAQTGQAYREIQPNELLVARLSRVARPAAAPVITGFSPATVTAGTRTVLTITGSGFGATQGNGTVGFSNANNGGTSFVSPLAGEYLSWSDTEIQVRVPSVTVGGAGPAGTGRLLITNGTSESSLSGTNLTVDYALANIESNGAPAPVALVSRDGTGGYTLTYNQNFAANAAATASFERALTTWRNGVGANRKIAAGTTTINSNVANDNVNVVSFDDATELPAGVLGVAYSYFSGCSNGAGGFNWVLSGTDYIFDGERNWQYGPAAPTGGQTDFETVSLHEQGHGIQLGHIIKPGAVMHFSIAANTQNRVLNSTNDVAGGNAEIDFSLGAPRCGNPSYVRLASTLPVTLVSFGAGRVSGGVRLRWQTAAEVNSAFFAVETTANPAGEWQELQRQPAAGNSLTVRNYEYLDARTTAGPRYYRLRQQDEDGTVYYSAVVTVQVAGTGELVAYPNPFSAELRVALPAAEAATLRLYDLAGHLVREQPVPAGQTAVELLAADVRPGVYLLEWRTGGGRLVRTRVVKQ</sequence>
<dbReference type="SUPFAM" id="SSF81296">
    <property type="entry name" value="E set domains"/>
    <property type="match status" value="1"/>
</dbReference>
<dbReference type="EMBL" id="RWIU01000003">
    <property type="protein sequence ID" value="RSK43614.1"/>
    <property type="molecule type" value="Genomic_DNA"/>
</dbReference>
<dbReference type="CDD" id="cd00102">
    <property type="entry name" value="IPT"/>
    <property type="match status" value="1"/>
</dbReference>
<dbReference type="GO" id="GO:0031012">
    <property type="term" value="C:extracellular matrix"/>
    <property type="evidence" value="ECO:0007669"/>
    <property type="project" value="InterPro"/>
</dbReference>
<keyword evidence="3" id="KW-0378">Hydrolase</keyword>
<feature type="domain" description="Peptidase M10 metallopeptidase" evidence="5">
    <location>
        <begin position="354"/>
        <end position="503"/>
    </location>
</feature>
<evidence type="ECO:0000256" key="3">
    <source>
        <dbReference type="ARBA" id="ARBA00022801"/>
    </source>
</evidence>
<evidence type="ECO:0000256" key="2">
    <source>
        <dbReference type="ARBA" id="ARBA00022723"/>
    </source>
</evidence>
<dbReference type="OrthoDB" id="7574679at2"/>
<evidence type="ECO:0000313" key="8">
    <source>
        <dbReference type="Proteomes" id="UP000270291"/>
    </source>
</evidence>
<organism evidence="7 8">
    <name type="scientific">Hymenobacter perfusus</name>
    <dbReference type="NCBI Taxonomy" id="1236770"/>
    <lineage>
        <taxon>Bacteria</taxon>
        <taxon>Pseudomonadati</taxon>
        <taxon>Bacteroidota</taxon>
        <taxon>Cytophagia</taxon>
        <taxon>Cytophagales</taxon>
        <taxon>Hymenobacteraceae</taxon>
        <taxon>Hymenobacter</taxon>
    </lineage>
</organism>
<dbReference type="Pfam" id="PF00413">
    <property type="entry name" value="Peptidase_M10"/>
    <property type="match status" value="1"/>
</dbReference>
<keyword evidence="4" id="KW-0862">Zinc</keyword>
<dbReference type="GO" id="GO:0008270">
    <property type="term" value="F:zinc ion binding"/>
    <property type="evidence" value="ECO:0007669"/>
    <property type="project" value="InterPro"/>
</dbReference>
<dbReference type="Pfam" id="PF01833">
    <property type="entry name" value="TIG"/>
    <property type="match status" value="1"/>
</dbReference>
<evidence type="ECO:0000259" key="6">
    <source>
        <dbReference type="Pfam" id="PF01833"/>
    </source>
</evidence>
<feature type="domain" description="IPT/TIG" evidence="6">
    <location>
        <begin position="216"/>
        <end position="314"/>
    </location>
</feature>
<gene>
    <name evidence="7" type="ORF">EI293_12070</name>
</gene>
<dbReference type="InterPro" id="IPR002909">
    <property type="entry name" value="IPT_dom"/>
</dbReference>
<evidence type="ECO:0000256" key="4">
    <source>
        <dbReference type="ARBA" id="ARBA00022833"/>
    </source>
</evidence>
<keyword evidence="1" id="KW-0645">Protease</keyword>
<dbReference type="InterPro" id="IPR026444">
    <property type="entry name" value="Secre_tail"/>
</dbReference>
<dbReference type="InterPro" id="IPR014756">
    <property type="entry name" value="Ig_E-set"/>
</dbReference>
<evidence type="ECO:0000256" key="1">
    <source>
        <dbReference type="ARBA" id="ARBA00022670"/>
    </source>
</evidence>
<dbReference type="AlphaFoldDB" id="A0A428KB50"/>
<dbReference type="Gene3D" id="3.40.390.10">
    <property type="entry name" value="Collagenase (Catalytic Domain)"/>
    <property type="match status" value="1"/>
</dbReference>
<dbReference type="Gene3D" id="2.60.40.10">
    <property type="entry name" value="Immunoglobulins"/>
    <property type="match status" value="1"/>
</dbReference>
<dbReference type="InterPro" id="IPR001818">
    <property type="entry name" value="Pept_M10_metallopeptidase"/>
</dbReference>
<dbReference type="Proteomes" id="UP000270291">
    <property type="component" value="Unassembled WGS sequence"/>
</dbReference>
<dbReference type="InterPro" id="IPR024079">
    <property type="entry name" value="MetalloPept_cat_dom_sf"/>
</dbReference>
<accession>A0A428KB50</accession>
<dbReference type="InterPro" id="IPR013783">
    <property type="entry name" value="Ig-like_fold"/>
</dbReference>
<reference evidence="7 8" key="1">
    <citation type="submission" date="2018-12" db="EMBL/GenBank/DDBJ databases">
        <authorList>
            <person name="Feng G."/>
            <person name="Zhu H."/>
        </authorList>
    </citation>
    <scope>NUCLEOTIDE SEQUENCE [LARGE SCALE GENOMIC DNA]</scope>
    <source>
        <strain evidence="7 8">LMG 26000</strain>
    </source>
</reference>
<dbReference type="NCBIfam" id="TIGR04183">
    <property type="entry name" value="Por_Secre_tail"/>
    <property type="match status" value="1"/>
</dbReference>
<proteinExistence type="predicted"/>
<name>A0A428KB50_9BACT</name>
<evidence type="ECO:0000259" key="5">
    <source>
        <dbReference type="Pfam" id="PF00413"/>
    </source>
</evidence>
<keyword evidence="8" id="KW-1185">Reference proteome</keyword>
<dbReference type="GO" id="GO:0006508">
    <property type="term" value="P:proteolysis"/>
    <property type="evidence" value="ECO:0007669"/>
    <property type="project" value="UniProtKB-KW"/>
</dbReference>
<dbReference type="GO" id="GO:0004222">
    <property type="term" value="F:metalloendopeptidase activity"/>
    <property type="evidence" value="ECO:0007669"/>
    <property type="project" value="InterPro"/>
</dbReference>
<protein>
    <submittedName>
        <fullName evidence="7">T9SS C-terminal target domain-containing protein</fullName>
    </submittedName>
</protein>
<evidence type="ECO:0000313" key="7">
    <source>
        <dbReference type="EMBL" id="RSK43614.1"/>
    </source>
</evidence>
<dbReference type="SUPFAM" id="SSF55486">
    <property type="entry name" value="Metalloproteases ('zincins'), catalytic domain"/>
    <property type="match status" value="1"/>
</dbReference>